<evidence type="ECO:0000256" key="1">
    <source>
        <dbReference type="ARBA" id="ARBA00023054"/>
    </source>
</evidence>
<dbReference type="OrthoDB" id="9449914at2759"/>
<keyword evidence="1" id="KW-0175">Coiled coil</keyword>
<dbReference type="InterPro" id="IPR029304">
    <property type="entry name" value="AKAP2_C"/>
</dbReference>
<dbReference type="InterPro" id="IPR042779">
    <property type="entry name" value="MISP/MISP3-like"/>
</dbReference>
<reference evidence="4" key="1">
    <citation type="submission" date="2023-09" db="UniProtKB">
        <authorList>
            <consortium name="Ensembl"/>
        </authorList>
    </citation>
    <scope>IDENTIFICATION</scope>
</reference>
<dbReference type="Proteomes" id="UP000694891">
    <property type="component" value="Unplaced"/>
</dbReference>
<evidence type="ECO:0000313" key="4">
    <source>
        <dbReference type="Ensembl" id="ENSSPAP00000016159.1"/>
    </source>
</evidence>
<accession>A0A3B5AE56</accession>
<dbReference type="GeneTree" id="ENSGT00940000167285"/>
<feature type="compositionally biased region" description="Low complexity" evidence="2">
    <location>
        <begin position="77"/>
        <end position="92"/>
    </location>
</feature>
<sequence>MDSVPKRWVLKPLSPLLQPSDLRTIAGPASNLDDLDFSSISVTRQSSVVVSSLEDKSQDVVIEARQVAVSQDEGSTSDEWQPSSPSSLSSSGSHCGFYSFVEDPASPEAELNEAWMVSPQRQAQMVTLKEERGFKLKTYSSSRKPDSLFSDSNGDSLYRVDPNIPAVREDEEKQLRKEIIRNQAPKKNPELKDQLSPLETLDLKQSTDKLIEGFSLSYSPVRSEPSRPTEPGTIDKEQINFSAVRKQFLKMEQDRLMMLLNPLRSSKTHLTSSRPDVSTPGRLETFGSVEDTKNTTTFKAEADKETYPQRRVTVLQSQDSVFDDLDSHPEQLEVGSGITNNKGLFSSYTELDGGTIRSSTASETPIEREIRLVQEREETLRRARGLKHSNSQEMVEITTKRLQSPLTPKAKDKNRVSFIFQTEIQNQRKGEPQLKEDSPDALPKLEDMRKESDPQEKDQTDSSVLPSPCCPHRHPEESEFSRESLDVSSLTETSSRRFYRDRERSSSSSSSSSPTLPRWRDTLWTTPQSRRGNLESTGLQSRGQGAPDFIEKEIEEVLRREQELKELRESREDHQPLFSPAPLVEQATRTAISQFYPPVNTDKAVSVSPARPSVRMSSISLISAQPWTSSTSSSPVVRSVPVRGLTETLLQDFEERQAKRKLEESSYAGIQPVDDVNEEVVESTRVIRHKNQRALRWEAGVFANQENQ</sequence>
<dbReference type="AlphaFoldDB" id="A0A3B5AE56"/>
<evidence type="ECO:0000313" key="5">
    <source>
        <dbReference type="Proteomes" id="UP000694891"/>
    </source>
</evidence>
<dbReference type="PANTHER" id="PTHR18839">
    <property type="entry name" value="MITOTIC INTERACTOR AND SUBSTRATE OF PLK1 MISP FAMILY MEMBER"/>
    <property type="match status" value="1"/>
</dbReference>
<feature type="region of interest" description="Disordered" evidence="2">
    <location>
        <begin position="68"/>
        <end position="92"/>
    </location>
</feature>
<keyword evidence="5" id="KW-1185">Reference proteome</keyword>
<feature type="domain" description="A-kinase anchor protein 2 C-terminal" evidence="3">
    <location>
        <begin position="544"/>
        <end position="701"/>
    </location>
</feature>
<dbReference type="Pfam" id="PF15304">
    <property type="entry name" value="AKAP2_C"/>
    <property type="match status" value="1"/>
</dbReference>
<feature type="compositionally biased region" description="Basic and acidic residues" evidence="2">
    <location>
        <begin position="473"/>
        <end position="485"/>
    </location>
</feature>
<feature type="compositionally biased region" description="Basic and acidic residues" evidence="2">
    <location>
        <begin position="426"/>
        <end position="460"/>
    </location>
</feature>
<evidence type="ECO:0000259" key="3">
    <source>
        <dbReference type="Pfam" id="PF15304"/>
    </source>
</evidence>
<gene>
    <name evidence="6" type="primary">LOC103367424</name>
</gene>
<organism evidence="4">
    <name type="scientific">Stegastes partitus</name>
    <name type="common">bicolor damselfish</name>
    <dbReference type="NCBI Taxonomy" id="144197"/>
    <lineage>
        <taxon>Eukaryota</taxon>
        <taxon>Metazoa</taxon>
        <taxon>Chordata</taxon>
        <taxon>Craniata</taxon>
        <taxon>Vertebrata</taxon>
        <taxon>Euteleostomi</taxon>
        <taxon>Actinopterygii</taxon>
        <taxon>Neopterygii</taxon>
        <taxon>Teleostei</taxon>
        <taxon>Neoteleostei</taxon>
        <taxon>Acanthomorphata</taxon>
        <taxon>Ovalentaria</taxon>
        <taxon>Pomacentridae</taxon>
        <taxon>Stegastes</taxon>
    </lineage>
</organism>
<reference evidence="6" key="2">
    <citation type="submission" date="2025-04" db="UniProtKB">
        <authorList>
            <consortium name="RefSeq"/>
        </authorList>
    </citation>
    <scope>IDENTIFICATION</scope>
</reference>
<evidence type="ECO:0000256" key="2">
    <source>
        <dbReference type="SAM" id="MobiDB-lite"/>
    </source>
</evidence>
<feature type="compositionally biased region" description="Polar residues" evidence="2">
    <location>
        <begin position="523"/>
        <end position="543"/>
    </location>
</feature>
<feature type="compositionally biased region" description="Polar residues" evidence="2">
    <location>
        <begin position="267"/>
        <end position="276"/>
    </location>
</feature>
<feature type="region of interest" description="Disordered" evidence="2">
    <location>
        <begin position="267"/>
        <end position="287"/>
    </location>
</feature>
<evidence type="ECO:0000313" key="6">
    <source>
        <dbReference type="RefSeq" id="XP_008293666.1"/>
    </source>
</evidence>
<dbReference type="Ensembl" id="ENSSPAT00000016420.1">
    <property type="protein sequence ID" value="ENSSPAP00000016159.1"/>
    <property type="gene ID" value="ENSSPAG00000012186.1"/>
</dbReference>
<dbReference type="RefSeq" id="XP_008293666.1">
    <property type="nucleotide sequence ID" value="XM_008295444.1"/>
</dbReference>
<feature type="region of interest" description="Disordered" evidence="2">
    <location>
        <begin position="381"/>
        <end position="548"/>
    </location>
</feature>
<protein>
    <submittedName>
        <fullName evidence="4 6">Mitotic interactor and substrate of PLK1-like</fullName>
    </submittedName>
</protein>
<dbReference type="CTD" id="126353"/>
<proteinExistence type="predicted"/>
<name>A0A3B5AE56_9TELE</name>
<feature type="compositionally biased region" description="Basic and acidic residues" evidence="2">
    <location>
        <begin position="494"/>
        <end position="505"/>
    </location>
</feature>
<dbReference type="PANTHER" id="PTHR18839:SF0">
    <property type="entry name" value="MITOTIC INTERACTOR AND SUBSTRATE OF PLK1 ISOFORM X1-RELATED"/>
    <property type="match status" value="1"/>
</dbReference>